<proteinExistence type="predicted"/>
<dbReference type="AlphaFoldDB" id="A0A4P9Z9E4"/>
<evidence type="ECO:0000313" key="5">
    <source>
        <dbReference type="Proteomes" id="UP000268321"/>
    </source>
</evidence>
<keyword evidence="2" id="KW-0378">Hydrolase</keyword>
<organism evidence="4 5">
    <name type="scientific">Metschnikowia bicuspidata</name>
    <dbReference type="NCBI Taxonomy" id="27322"/>
    <lineage>
        <taxon>Eukaryota</taxon>
        <taxon>Fungi</taxon>
        <taxon>Dikarya</taxon>
        <taxon>Ascomycota</taxon>
        <taxon>Saccharomycotina</taxon>
        <taxon>Pichiomycetes</taxon>
        <taxon>Metschnikowiaceae</taxon>
        <taxon>Metschnikowia</taxon>
    </lineage>
</organism>
<dbReference type="InterPro" id="IPR023943">
    <property type="entry name" value="Enolase-ppase_E1"/>
</dbReference>
<evidence type="ECO:0000256" key="2">
    <source>
        <dbReference type="ARBA" id="ARBA00022801"/>
    </source>
</evidence>
<dbReference type="GO" id="GO:0019509">
    <property type="term" value="P:L-methionine salvage from methylthioadenosine"/>
    <property type="evidence" value="ECO:0007669"/>
    <property type="project" value="InterPro"/>
</dbReference>
<dbReference type="GO" id="GO:0043874">
    <property type="term" value="F:acireductone synthase activity"/>
    <property type="evidence" value="ECO:0007669"/>
    <property type="project" value="InterPro"/>
</dbReference>
<dbReference type="Gene3D" id="3.40.50.1000">
    <property type="entry name" value="HAD superfamily/HAD-like"/>
    <property type="match status" value="1"/>
</dbReference>
<keyword evidence="3" id="KW-0486">Methionine biosynthesis</keyword>
<dbReference type="EMBL" id="ML004493">
    <property type="protein sequence ID" value="RKP29333.1"/>
    <property type="molecule type" value="Genomic_DNA"/>
</dbReference>
<gene>
    <name evidence="4" type="ORF">METBISCDRAFT_31746</name>
</gene>
<reference evidence="5" key="1">
    <citation type="journal article" date="2018" name="Nat. Microbiol.">
        <title>Leveraging single-cell genomics to expand the fungal tree of life.</title>
        <authorList>
            <person name="Ahrendt S.R."/>
            <person name="Quandt C.A."/>
            <person name="Ciobanu D."/>
            <person name="Clum A."/>
            <person name="Salamov A."/>
            <person name="Andreopoulos B."/>
            <person name="Cheng J.F."/>
            <person name="Woyke T."/>
            <person name="Pelin A."/>
            <person name="Henrissat B."/>
            <person name="Reynolds N.K."/>
            <person name="Benny G.L."/>
            <person name="Smith M.E."/>
            <person name="James T.Y."/>
            <person name="Grigoriev I.V."/>
        </authorList>
    </citation>
    <scope>NUCLEOTIDE SEQUENCE [LARGE SCALE GENOMIC DNA]</scope>
    <source>
        <strain evidence="5">Baker2002</strain>
    </source>
</reference>
<dbReference type="GO" id="GO:0000287">
    <property type="term" value="F:magnesium ion binding"/>
    <property type="evidence" value="ECO:0007669"/>
    <property type="project" value="InterPro"/>
</dbReference>
<keyword evidence="5" id="KW-1185">Reference proteome</keyword>
<evidence type="ECO:0000256" key="3">
    <source>
        <dbReference type="ARBA" id="ARBA00023167"/>
    </source>
</evidence>
<dbReference type="InterPro" id="IPR023214">
    <property type="entry name" value="HAD_sf"/>
</dbReference>
<dbReference type="SFLD" id="SFLDS00003">
    <property type="entry name" value="Haloacid_Dehalogenase"/>
    <property type="match status" value="1"/>
</dbReference>
<sequence>MVYLLDIEGTICSITFVKDVLYPYFLNNYRDFLVSIPFPVDSSFNDISATLAGFPAEKVVNADSLVQHIDYLVSKDIKDPVLKAFQGIVWDKGYHKGDLKAPLYRDAIDFIQSKNDIYIYSSGSVYAQKLLFRHVDVNRQLVDFTGRLLGYFDITTSGYKQEKSSYERIAQEIGCRVGEVIFYSDNVLEVKAALAAGMQAKVVVRPGNAPISVEDKKILELVETI</sequence>
<dbReference type="SFLD" id="SFLDG01129">
    <property type="entry name" value="C1.5:_HAD__Beta-PGM__Phosphata"/>
    <property type="match status" value="1"/>
</dbReference>
<dbReference type="PANTHER" id="PTHR20371">
    <property type="entry name" value="ENOLASE-PHOSPHATASE E1"/>
    <property type="match status" value="1"/>
</dbReference>
<protein>
    <submittedName>
        <fullName evidence="4">2,3-diketo-5-methylthio-1-phosphopentane phosphatase</fullName>
    </submittedName>
</protein>
<dbReference type="OrthoDB" id="272500at2759"/>
<evidence type="ECO:0000313" key="4">
    <source>
        <dbReference type="EMBL" id="RKP29333.1"/>
    </source>
</evidence>
<dbReference type="InterPro" id="IPR036412">
    <property type="entry name" value="HAD-like_sf"/>
</dbReference>
<dbReference type="Gene3D" id="1.10.720.60">
    <property type="match status" value="1"/>
</dbReference>
<name>A0A4P9Z9E4_9ASCO</name>
<keyword evidence="1" id="KW-0028">Amino-acid biosynthesis</keyword>
<dbReference type="NCBIfam" id="TIGR01691">
    <property type="entry name" value="enolase-ppase"/>
    <property type="match status" value="1"/>
</dbReference>
<dbReference type="PANTHER" id="PTHR20371:SF1">
    <property type="entry name" value="ENOLASE-PHOSPHATASE E1"/>
    <property type="match status" value="1"/>
</dbReference>
<dbReference type="SFLD" id="SFLDG01133">
    <property type="entry name" value="C1.5.4:_Enolase-phosphatase_Li"/>
    <property type="match status" value="1"/>
</dbReference>
<evidence type="ECO:0000256" key="1">
    <source>
        <dbReference type="ARBA" id="ARBA00022605"/>
    </source>
</evidence>
<dbReference type="SUPFAM" id="SSF56784">
    <property type="entry name" value="HAD-like"/>
    <property type="match status" value="1"/>
</dbReference>
<dbReference type="Proteomes" id="UP000268321">
    <property type="component" value="Unassembled WGS sequence"/>
</dbReference>
<dbReference type="Pfam" id="PF00702">
    <property type="entry name" value="Hydrolase"/>
    <property type="match status" value="1"/>
</dbReference>
<accession>A0A4P9Z9E4</accession>